<protein>
    <recommendedName>
        <fullName evidence="4">Lipoprotein</fullName>
    </recommendedName>
</protein>
<dbReference type="EMBL" id="JACHMN010000002">
    <property type="protein sequence ID" value="MBB5870923.1"/>
    <property type="molecule type" value="Genomic_DNA"/>
</dbReference>
<accession>A0A841BVI1</accession>
<sequence>MRRPLTLTLLASALALTLVGCGVPPELEPKPGVPVPSPSTAPTTGRPVIPLPLPSATTPGAEATFAENYAVACLGRPSGDQVIAMLRAKTKLLPKTGVIAVPMGPLCAGTWQYTILTVTGKDPLQVVTQGAPTALKLVTAGTNVCSVDVRTHAPVGIISAARC</sequence>
<evidence type="ECO:0000313" key="2">
    <source>
        <dbReference type="EMBL" id="MBB5870923.1"/>
    </source>
</evidence>
<keyword evidence="3" id="KW-1185">Reference proteome</keyword>
<feature type="chain" id="PRO_5038362639" description="Lipoprotein" evidence="1">
    <location>
        <begin position="21"/>
        <end position="163"/>
    </location>
</feature>
<evidence type="ECO:0000256" key="1">
    <source>
        <dbReference type="SAM" id="SignalP"/>
    </source>
</evidence>
<reference evidence="2 3" key="1">
    <citation type="submission" date="2020-08" db="EMBL/GenBank/DDBJ databases">
        <title>Sequencing the genomes of 1000 actinobacteria strains.</title>
        <authorList>
            <person name="Klenk H.-P."/>
        </authorList>
    </citation>
    <scope>NUCLEOTIDE SEQUENCE [LARGE SCALE GENOMIC DNA]</scope>
    <source>
        <strain evidence="2 3">DSM 45362</strain>
    </source>
</reference>
<evidence type="ECO:0008006" key="4">
    <source>
        <dbReference type="Google" id="ProtNLM"/>
    </source>
</evidence>
<dbReference type="PROSITE" id="PS51257">
    <property type="entry name" value="PROKAR_LIPOPROTEIN"/>
    <property type="match status" value="1"/>
</dbReference>
<name>A0A841BVI1_9ACTN</name>
<comment type="caution">
    <text evidence="2">The sequence shown here is derived from an EMBL/GenBank/DDBJ whole genome shotgun (WGS) entry which is preliminary data.</text>
</comment>
<dbReference type="Proteomes" id="UP000587527">
    <property type="component" value="Unassembled WGS sequence"/>
</dbReference>
<feature type="signal peptide" evidence="1">
    <location>
        <begin position="1"/>
        <end position="20"/>
    </location>
</feature>
<dbReference type="AlphaFoldDB" id="A0A841BVI1"/>
<evidence type="ECO:0000313" key="3">
    <source>
        <dbReference type="Proteomes" id="UP000587527"/>
    </source>
</evidence>
<keyword evidence="1" id="KW-0732">Signal</keyword>
<gene>
    <name evidence="2" type="ORF">F4553_004302</name>
</gene>
<organism evidence="2 3">
    <name type="scientific">Allocatelliglobosispora scoriae</name>
    <dbReference type="NCBI Taxonomy" id="643052"/>
    <lineage>
        <taxon>Bacteria</taxon>
        <taxon>Bacillati</taxon>
        <taxon>Actinomycetota</taxon>
        <taxon>Actinomycetes</taxon>
        <taxon>Micromonosporales</taxon>
        <taxon>Micromonosporaceae</taxon>
        <taxon>Allocatelliglobosispora</taxon>
    </lineage>
</organism>
<dbReference type="RefSeq" id="WP_184838637.1">
    <property type="nucleotide sequence ID" value="NZ_JACHMN010000002.1"/>
</dbReference>
<proteinExistence type="predicted"/>